<dbReference type="SUPFAM" id="SSF52540">
    <property type="entry name" value="P-loop containing nucleoside triphosphate hydrolases"/>
    <property type="match status" value="2"/>
</dbReference>
<reference evidence="2 3" key="1">
    <citation type="submission" date="2020-04" db="EMBL/GenBank/DDBJ databases">
        <authorList>
            <person name="Hitch T.C.A."/>
            <person name="Wylensek D."/>
            <person name="Clavel T."/>
        </authorList>
    </citation>
    <scope>NUCLEOTIDE SEQUENCE [LARGE SCALE GENOMIC DNA]</scope>
    <source>
        <strain evidence="2 3">COR2-253-APC-1A</strain>
    </source>
</reference>
<dbReference type="GO" id="GO:0003678">
    <property type="term" value="F:DNA helicase activity"/>
    <property type="evidence" value="ECO:0007669"/>
    <property type="project" value="InterPro"/>
</dbReference>
<accession>A0A848B2B8</accession>
<dbReference type="GO" id="GO:0006281">
    <property type="term" value="P:DNA repair"/>
    <property type="evidence" value="ECO:0007669"/>
    <property type="project" value="InterPro"/>
</dbReference>
<sequence length="441" mass="49214">MQLDHEQQVALDAMLAGQNVFLTGRAGTGKSAVINAFIRHHPANLVCVAPTGLAARNLTEAGTIHRTFGLPSGVLQPGNLAYILLEKRPFLSTVKTLLIDEISMVRSDTFNVIDCLLRESASSGYSGLPFGGKQIIVVGDFYQLPPVVREQAVEEYLEEYLNGIYAFNTLAWQSARFQNIELTQIHRQTEPEFIAFLNSVREMDTDLQERLHDANGRIAANRSTDGLNGPICLCCSRDTANKINAQALAQLPDSGVEIMGEKWGEFPDDELPVSQVLLLKRGMRIMLLGNRSHGTDIQQYEYVNGDQGEVLYYDPIARVILVKLDRGPIVKVTQTCWTHYEYTTWRNEEGKLQIVQDETGKFWQYPVMPAYATTIHKTQGQTLEKAHVILGDGCFAPGQLYTALSRVRSFDSLTLDRPIRFADALGDAMVQAFMKNLNQSK</sequence>
<evidence type="ECO:0000313" key="3">
    <source>
        <dbReference type="Proteomes" id="UP000576225"/>
    </source>
</evidence>
<feature type="domain" description="DNA helicase Pif1-like DEAD-box helicase" evidence="1">
    <location>
        <begin position="2"/>
        <end position="201"/>
    </location>
</feature>
<dbReference type="Pfam" id="PF05970">
    <property type="entry name" value="PIF1"/>
    <property type="match status" value="1"/>
</dbReference>
<dbReference type="RefSeq" id="WP_106052559.1">
    <property type="nucleotide sequence ID" value="NZ_JABAEW010000044.1"/>
</dbReference>
<evidence type="ECO:0000313" key="2">
    <source>
        <dbReference type="EMBL" id="NMD88377.1"/>
    </source>
</evidence>
<dbReference type="InterPro" id="IPR010285">
    <property type="entry name" value="DNA_helicase_pif1-like_DEAD"/>
</dbReference>
<comment type="caution">
    <text evidence="2">The sequence shown here is derived from an EMBL/GenBank/DDBJ whole genome shotgun (WGS) entry which is preliminary data.</text>
</comment>
<dbReference type="PANTHER" id="PTHR47642">
    <property type="entry name" value="ATP-DEPENDENT DNA HELICASE"/>
    <property type="match status" value="1"/>
</dbReference>
<proteinExistence type="predicted"/>
<dbReference type="InterPro" id="IPR051055">
    <property type="entry name" value="PIF1_helicase"/>
</dbReference>
<dbReference type="EMBL" id="JABAEW010000044">
    <property type="protein sequence ID" value="NMD88377.1"/>
    <property type="molecule type" value="Genomic_DNA"/>
</dbReference>
<dbReference type="Proteomes" id="UP000576225">
    <property type="component" value="Unassembled WGS sequence"/>
</dbReference>
<name>A0A848B2B8_9BACT</name>
<dbReference type="Gene3D" id="3.40.50.300">
    <property type="entry name" value="P-loop containing nucleotide triphosphate hydrolases"/>
    <property type="match status" value="1"/>
</dbReference>
<dbReference type="PANTHER" id="PTHR47642:SF7">
    <property type="entry name" value="ATP-DEPENDENT DNA HELICASE PIF1"/>
    <property type="match status" value="1"/>
</dbReference>
<gene>
    <name evidence="2" type="ORF">HF882_17460</name>
</gene>
<evidence type="ECO:0000259" key="1">
    <source>
        <dbReference type="Pfam" id="PF05970"/>
    </source>
</evidence>
<organism evidence="2 3">
    <name type="scientific">Victivallis vadensis</name>
    <dbReference type="NCBI Taxonomy" id="172901"/>
    <lineage>
        <taxon>Bacteria</taxon>
        <taxon>Pseudomonadati</taxon>
        <taxon>Lentisphaerota</taxon>
        <taxon>Lentisphaeria</taxon>
        <taxon>Victivallales</taxon>
        <taxon>Victivallaceae</taxon>
        <taxon>Victivallis</taxon>
    </lineage>
</organism>
<dbReference type="GO" id="GO:0000723">
    <property type="term" value="P:telomere maintenance"/>
    <property type="evidence" value="ECO:0007669"/>
    <property type="project" value="InterPro"/>
</dbReference>
<dbReference type="AlphaFoldDB" id="A0A848B2B8"/>
<protein>
    <submittedName>
        <fullName evidence="2">AAA family ATPase</fullName>
    </submittedName>
</protein>
<dbReference type="CDD" id="cd18809">
    <property type="entry name" value="SF1_C_RecD"/>
    <property type="match status" value="1"/>
</dbReference>
<dbReference type="InterPro" id="IPR027417">
    <property type="entry name" value="P-loop_NTPase"/>
</dbReference>